<evidence type="ECO:0000256" key="1">
    <source>
        <dbReference type="ARBA" id="ARBA00008059"/>
    </source>
</evidence>
<dbReference type="InterPro" id="IPR017894">
    <property type="entry name" value="HTH_IS21_transposase_type"/>
</dbReference>
<dbReference type="Pfam" id="PF13936">
    <property type="entry name" value="HTH_38"/>
    <property type="match status" value="1"/>
</dbReference>
<dbReference type="GO" id="GO:0032196">
    <property type="term" value="P:transposition"/>
    <property type="evidence" value="ECO:0007669"/>
    <property type="project" value="UniProtKB-KW"/>
</dbReference>
<dbReference type="InterPro" id="IPR047661">
    <property type="entry name" value="IstB"/>
</dbReference>
<evidence type="ECO:0000256" key="3">
    <source>
        <dbReference type="ARBA" id="ARBA00023125"/>
    </source>
</evidence>
<dbReference type="InterPro" id="IPR036397">
    <property type="entry name" value="RNaseH_sf"/>
</dbReference>
<dbReference type="NCBIfam" id="NF038214">
    <property type="entry name" value="IS21_help_AAA"/>
    <property type="match status" value="1"/>
</dbReference>
<dbReference type="FunFam" id="3.40.50.300:FF:000606">
    <property type="entry name" value="IS100 transposase orfB"/>
    <property type="match status" value="1"/>
</dbReference>
<evidence type="ECO:0000259" key="6">
    <source>
        <dbReference type="PROSITE" id="PS50994"/>
    </source>
</evidence>
<evidence type="ECO:0000259" key="5">
    <source>
        <dbReference type="PROSITE" id="PS50531"/>
    </source>
</evidence>
<comment type="similarity">
    <text evidence="1">Belongs to the IS21/IS1162 putative ATP-binding protein family.</text>
</comment>
<dbReference type="OrthoDB" id="9996331at2759"/>
<dbReference type="InterPro" id="IPR012337">
    <property type="entry name" value="RNaseH-like_sf"/>
</dbReference>
<evidence type="ECO:0008006" key="9">
    <source>
        <dbReference type="Google" id="ProtNLM"/>
    </source>
</evidence>
<evidence type="ECO:0000256" key="4">
    <source>
        <dbReference type="ARBA" id="ARBA00023172"/>
    </source>
</evidence>
<dbReference type="Proteomes" id="UP000625711">
    <property type="component" value="Unassembled WGS sequence"/>
</dbReference>
<dbReference type="GO" id="GO:0003677">
    <property type="term" value="F:DNA binding"/>
    <property type="evidence" value="ECO:0007669"/>
    <property type="project" value="UniProtKB-KW"/>
</dbReference>
<reference evidence="7" key="1">
    <citation type="submission" date="2020-08" db="EMBL/GenBank/DDBJ databases">
        <title>Genome sequencing and assembly of the red palm weevil Rhynchophorus ferrugineus.</title>
        <authorList>
            <person name="Dias G.B."/>
            <person name="Bergman C.M."/>
            <person name="Manee M."/>
        </authorList>
    </citation>
    <scope>NUCLEOTIDE SEQUENCE</scope>
    <source>
        <strain evidence="7">AA-2017</strain>
        <tissue evidence="7">Whole larva</tissue>
    </source>
</reference>
<name>A0A834I3Z5_RHYFE</name>
<dbReference type="InterPro" id="IPR027417">
    <property type="entry name" value="P-loop_NTPase"/>
</dbReference>
<accession>A0A834I3Z5</accession>
<dbReference type="GO" id="GO:0006310">
    <property type="term" value="P:DNA recombination"/>
    <property type="evidence" value="ECO:0007669"/>
    <property type="project" value="UniProtKB-KW"/>
</dbReference>
<keyword evidence="3" id="KW-0238">DNA-binding</keyword>
<dbReference type="SMART" id="SM00382">
    <property type="entry name" value="AAA"/>
    <property type="match status" value="1"/>
</dbReference>
<dbReference type="InterPro" id="IPR003593">
    <property type="entry name" value="AAA+_ATPase"/>
</dbReference>
<sequence>MLTLEQTVTIQILHQQGKSIKAIRRELGVSRNTVRKYLRQKETPQYRRTQPRTSILDPYKPYLLQRVNAAHPEWIPAVVLYQEILGLGYPGKIRILREYLATLKPVAKLEPVIRFETQPGQQMQVDFTTIRRHHTTLKAFVATLGYSRATFVKFYDHERTEAWIDGLEHAFQFFGGVPQEILFDNAKTIMIERDAYHEGQHRWNPKLLDCAKKYGFRPRVCKPYRAQTKGKVERFNGYLKSSFIVPLKASLKTSGLLLDVDVANAHIGRWLHETANQRIHATTQEKPAIRLQQEQQRFVPLPQSDTGSGTVPIAAAQHVMPYESLQHQLSKLSLHTVASQWSHHAQQTLGQDGSYADFVEAMLMHEYTARQQRSQQVLMKLSGLPQVKTLEGYDFNYALGAPKSQVVELFNLSFIPRAENVVFLGASGVGKTHLSMALGYKAIMNNVKTKFITAADLMLQLSTAYQQGKLKTYMQRVILAPKLLIIDEIGYLPFGREEANLFFNVIAKRYEKGSTILTSNLPFSQWSKSFADDVTLTAAMLDRLLHHCHVVQISGESYRLKDKKRIGIQPQVET</sequence>
<dbReference type="PROSITE" id="PS50994">
    <property type="entry name" value="INTEGRASE"/>
    <property type="match status" value="1"/>
</dbReference>
<organism evidence="7 8">
    <name type="scientific">Rhynchophorus ferrugineus</name>
    <name type="common">Red palm weevil</name>
    <name type="synonym">Curculio ferrugineus</name>
    <dbReference type="NCBI Taxonomy" id="354439"/>
    <lineage>
        <taxon>Eukaryota</taxon>
        <taxon>Metazoa</taxon>
        <taxon>Ecdysozoa</taxon>
        <taxon>Arthropoda</taxon>
        <taxon>Hexapoda</taxon>
        <taxon>Insecta</taxon>
        <taxon>Pterygota</taxon>
        <taxon>Neoptera</taxon>
        <taxon>Endopterygota</taxon>
        <taxon>Coleoptera</taxon>
        <taxon>Polyphaga</taxon>
        <taxon>Cucujiformia</taxon>
        <taxon>Curculionidae</taxon>
        <taxon>Dryophthorinae</taxon>
        <taxon>Rhynchophorus</taxon>
    </lineage>
</organism>
<dbReference type="Pfam" id="PF00665">
    <property type="entry name" value="rve"/>
    <property type="match status" value="1"/>
</dbReference>
<dbReference type="InterPro" id="IPR025246">
    <property type="entry name" value="IS30-like_HTH"/>
</dbReference>
<dbReference type="PANTHER" id="PTHR35004">
    <property type="entry name" value="TRANSPOSASE RV3428C-RELATED"/>
    <property type="match status" value="1"/>
</dbReference>
<dbReference type="PANTHER" id="PTHR35004:SF6">
    <property type="entry name" value="TRANSPOSASE"/>
    <property type="match status" value="1"/>
</dbReference>
<evidence type="ECO:0000256" key="2">
    <source>
        <dbReference type="ARBA" id="ARBA00022578"/>
    </source>
</evidence>
<evidence type="ECO:0000313" key="8">
    <source>
        <dbReference type="Proteomes" id="UP000625711"/>
    </source>
</evidence>
<feature type="domain" description="Integrase catalytic" evidence="6">
    <location>
        <begin position="115"/>
        <end position="295"/>
    </location>
</feature>
<comment type="caution">
    <text evidence="7">The sequence shown here is derived from an EMBL/GenBank/DDBJ whole genome shotgun (WGS) entry which is preliminary data.</text>
</comment>
<keyword evidence="4" id="KW-0233">DNA recombination</keyword>
<dbReference type="GO" id="GO:0005524">
    <property type="term" value="F:ATP binding"/>
    <property type="evidence" value="ECO:0007669"/>
    <property type="project" value="InterPro"/>
</dbReference>
<proteinExistence type="inferred from homology"/>
<dbReference type="PROSITE" id="PS50531">
    <property type="entry name" value="HTH_IS21"/>
    <property type="match status" value="1"/>
</dbReference>
<keyword evidence="8" id="KW-1185">Reference proteome</keyword>
<keyword evidence="2" id="KW-0815">Transposition</keyword>
<dbReference type="NCBIfam" id="NF033546">
    <property type="entry name" value="transpos_IS21"/>
    <property type="match status" value="1"/>
</dbReference>
<dbReference type="Gene3D" id="3.40.50.300">
    <property type="entry name" value="P-loop containing nucleotide triphosphate hydrolases"/>
    <property type="match status" value="1"/>
</dbReference>
<dbReference type="InterPro" id="IPR002611">
    <property type="entry name" value="IstB_ATP-bd"/>
</dbReference>
<dbReference type="SUPFAM" id="SSF52540">
    <property type="entry name" value="P-loop containing nucleoside triphosphate hydrolases"/>
    <property type="match status" value="1"/>
</dbReference>
<protein>
    <recommendedName>
        <fullName evidence="9">Transposase</fullName>
    </recommendedName>
</protein>
<dbReference type="NCBIfam" id="NF006616">
    <property type="entry name" value="PRK09183.1"/>
    <property type="match status" value="1"/>
</dbReference>
<dbReference type="GO" id="GO:0015074">
    <property type="term" value="P:DNA integration"/>
    <property type="evidence" value="ECO:0007669"/>
    <property type="project" value="InterPro"/>
</dbReference>
<dbReference type="CDD" id="cd00009">
    <property type="entry name" value="AAA"/>
    <property type="match status" value="1"/>
</dbReference>
<gene>
    <name evidence="7" type="ORF">GWI33_013319</name>
</gene>
<dbReference type="EMBL" id="JAACXV010013178">
    <property type="protein sequence ID" value="KAF7273995.1"/>
    <property type="molecule type" value="Genomic_DNA"/>
</dbReference>
<evidence type="ECO:0000313" key="7">
    <source>
        <dbReference type="EMBL" id="KAF7273995.1"/>
    </source>
</evidence>
<dbReference type="Pfam" id="PF01695">
    <property type="entry name" value="IstB_IS21"/>
    <property type="match status" value="1"/>
</dbReference>
<dbReference type="Gene3D" id="1.10.10.60">
    <property type="entry name" value="Homeodomain-like"/>
    <property type="match status" value="1"/>
</dbReference>
<dbReference type="AlphaFoldDB" id="A0A834I3Z5"/>
<dbReference type="Gene3D" id="3.30.420.10">
    <property type="entry name" value="Ribonuclease H-like superfamily/Ribonuclease H"/>
    <property type="match status" value="1"/>
</dbReference>
<dbReference type="SUPFAM" id="SSF53098">
    <property type="entry name" value="Ribonuclease H-like"/>
    <property type="match status" value="1"/>
</dbReference>
<dbReference type="InterPro" id="IPR001584">
    <property type="entry name" value="Integrase_cat-core"/>
</dbReference>
<feature type="domain" description="HTH IS21-type" evidence="5">
    <location>
        <begin position="5"/>
        <end position="67"/>
    </location>
</feature>